<dbReference type="EMBL" id="FR824662">
    <property type="protein sequence ID" value="CCA27770.1"/>
    <property type="molecule type" value="Genomic_DNA"/>
</dbReference>
<gene>
    <name evidence="2" type="primary">AlNc14C671G12385</name>
    <name evidence="2" type="ORF">ALNC14_139140</name>
</gene>
<reference evidence="2" key="1">
    <citation type="journal article" date="2011" name="PLoS Biol.">
        <title>Gene gain and loss during evolution of obligate parasitism in the white rust pathogen of Arabidopsis thaliana.</title>
        <authorList>
            <person name="Kemen E."/>
            <person name="Gardiner A."/>
            <person name="Schultz-Larsen T."/>
            <person name="Kemen A.C."/>
            <person name="Balmuth A.L."/>
            <person name="Robert-Seilaniantz A."/>
            <person name="Bailey K."/>
            <person name="Holub E."/>
            <person name="Studholme D.J."/>
            <person name="Maclean D."/>
            <person name="Jones J.D."/>
        </authorList>
    </citation>
    <scope>NUCLEOTIDE SEQUENCE</scope>
</reference>
<feature type="region of interest" description="Disordered" evidence="1">
    <location>
        <begin position="1"/>
        <end position="20"/>
    </location>
</feature>
<feature type="compositionally biased region" description="Basic and acidic residues" evidence="1">
    <location>
        <begin position="1"/>
        <end position="16"/>
    </location>
</feature>
<evidence type="ECO:0000256" key="1">
    <source>
        <dbReference type="SAM" id="MobiDB-lite"/>
    </source>
</evidence>
<proteinExistence type="predicted"/>
<dbReference type="HOGENOM" id="CLU_1879252_0_0_1"/>
<accession>F0X1R8</accession>
<organism evidence="2">
    <name type="scientific">Albugo laibachii Nc14</name>
    <dbReference type="NCBI Taxonomy" id="890382"/>
    <lineage>
        <taxon>Eukaryota</taxon>
        <taxon>Sar</taxon>
        <taxon>Stramenopiles</taxon>
        <taxon>Oomycota</taxon>
        <taxon>Peronosporomycetes</taxon>
        <taxon>Albuginales</taxon>
        <taxon>Albuginaceae</taxon>
        <taxon>Albugo</taxon>
    </lineage>
</organism>
<protein>
    <submittedName>
        <fullName evidence="2">AlNc14C671G12385 protein</fullName>
    </submittedName>
</protein>
<reference evidence="2" key="2">
    <citation type="submission" date="2011-02" db="EMBL/GenBank/DDBJ databases">
        <authorList>
            <person name="MacLean D."/>
        </authorList>
    </citation>
    <scope>NUCLEOTIDE SEQUENCE</scope>
</reference>
<sequence length="136" mass="15375">MHKDAAHRNKSKREQSNRSFTEARMAQFELGDFVLYANVIAPSRGKLKVTWCGPAEVSGTTSKWIFTIRNLATGDEREAHSSRLRFYADQSLQVTEELLSHIAHNAEGHVVDNWKTYITAGRQNVTNSRSNGVRLT</sequence>
<evidence type="ECO:0000313" key="2">
    <source>
        <dbReference type="EMBL" id="CCA27770.1"/>
    </source>
</evidence>
<dbReference type="AlphaFoldDB" id="F0X1R8"/>
<name>F0X1R8_9STRA</name>